<dbReference type="Gene3D" id="3.30.70.100">
    <property type="match status" value="1"/>
</dbReference>
<accession>A0A919UQB7</accession>
<dbReference type="SUPFAM" id="SSF54909">
    <property type="entry name" value="Dimeric alpha+beta barrel"/>
    <property type="match status" value="1"/>
</dbReference>
<dbReference type="InterPro" id="IPR007138">
    <property type="entry name" value="ABM_dom"/>
</dbReference>
<name>A0A919UQB7_9ACTN</name>
<sequence>MQPVTWINIFAVPADRAEEFSAIWHDLFAPHFSAKPGFVSYRMHRATSPDTRFRFVNVTLWESAEHIAAAHDERFRELVSRPELDGITAHPGIYEIISEG</sequence>
<dbReference type="Proteomes" id="UP000640052">
    <property type="component" value="Unassembled WGS sequence"/>
</dbReference>
<reference evidence="2" key="1">
    <citation type="submission" date="2021-01" db="EMBL/GenBank/DDBJ databases">
        <title>Whole genome shotgun sequence of Acrocarpospora phusangensis NBRC 108782.</title>
        <authorList>
            <person name="Komaki H."/>
            <person name="Tamura T."/>
        </authorList>
    </citation>
    <scope>NUCLEOTIDE SEQUENCE</scope>
    <source>
        <strain evidence="2">NBRC 108782</strain>
    </source>
</reference>
<comment type="caution">
    <text evidence="2">The sequence shown here is derived from an EMBL/GenBank/DDBJ whole genome shotgun (WGS) entry which is preliminary data.</text>
</comment>
<organism evidence="2 3">
    <name type="scientific">Acrocarpospora phusangensis</name>
    <dbReference type="NCBI Taxonomy" id="1070424"/>
    <lineage>
        <taxon>Bacteria</taxon>
        <taxon>Bacillati</taxon>
        <taxon>Actinomycetota</taxon>
        <taxon>Actinomycetes</taxon>
        <taxon>Streptosporangiales</taxon>
        <taxon>Streptosporangiaceae</taxon>
        <taxon>Acrocarpospora</taxon>
    </lineage>
</organism>
<dbReference type="InterPro" id="IPR011008">
    <property type="entry name" value="Dimeric_a/b-barrel"/>
</dbReference>
<evidence type="ECO:0000313" key="3">
    <source>
        <dbReference type="Proteomes" id="UP000640052"/>
    </source>
</evidence>
<evidence type="ECO:0000313" key="2">
    <source>
        <dbReference type="EMBL" id="GIH29629.1"/>
    </source>
</evidence>
<protein>
    <recommendedName>
        <fullName evidence="1">ABM domain-containing protein</fullName>
    </recommendedName>
</protein>
<dbReference type="Pfam" id="PF03992">
    <property type="entry name" value="ABM"/>
    <property type="match status" value="1"/>
</dbReference>
<dbReference type="EMBL" id="BOOA01000143">
    <property type="protein sequence ID" value="GIH29629.1"/>
    <property type="molecule type" value="Genomic_DNA"/>
</dbReference>
<dbReference type="AlphaFoldDB" id="A0A919UQB7"/>
<keyword evidence="3" id="KW-1185">Reference proteome</keyword>
<feature type="domain" description="ABM" evidence="1">
    <location>
        <begin position="4"/>
        <end position="71"/>
    </location>
</feature>
<evidence type="ECO:0000259" key="1">
    <source>
        <dbReference type="Pfam" id="PF03992"/>
    </source>
</evidence>
<proteinExistence type="predicted"/>
<gene>
    <name evidence="2" type="ORF">Aph01nite_79390</name>
</gene>